<proteinExistence type="predicted"/>
<evidence type="ECO:0000313" key="1">
    <source>
        <dbReference type="EMBL" id="CAK9181993.1"/>
    </source>
</evidence>
<sequence length="86" mass="9727">RISQLGFLSKTLQDQQSPKQFTSLFVGFSNAGDDPRLRDAIDFVPVESIVPYNLSCTRKTILAIYLPSVQYALLFPSMLQGEHEFM</sequence>
<accession>A0ABC8ULS5</accession>
<organism evidence="1 2">
    <name type="scientific">Ilex paraguariensis</name>
    <name type="common">yerba mate</name>
    <dbReference type="NCBI Taxonomy" id="185542"/>
    <lineage>
        <taxon>Eukaryota</taxon>
        <taxon>Viridiplantae</taxon>
        <taxon>Streptophyta</taxon>
        <taxon>Embryophyta</taxon>
        <taxon>Tracheophyta</taxon>
        <taxon>Spermatophyta</taxon>
        <taxon>Magnoliopsida</taxon>
        <taxon>eudicotyledons</taxon>
        <taxon>Gunneridae</taxon>
        <taxon>Pentapetalae</taxon>
        <taxon>asterids</taxon>
        <taxon>campanulids</taxon>
        <taxon>Aquifoliales</taxon>
        <taxon>Aquifoliaceae</taxon>
        <taxon>Ilex</taxon>
    </lineage>
</organism>
<protein>
    <submittedName>
        <fullName evidence="1">Uncharacterized protein</fullName>
    </submittedName>
</protein>
<evidence type="ECO:0000313" key="2">
    <source>
        <dbReference type="Proteomes" id="UP001642360"/>
    </source>
</evidence>
<dbReference type="AlphaFoldDB" id="A0ABC8ULS5"/>
<dbReference type="EMBL" id="CAUOFW020008200">
    <property type="protein sequence ID" value="CAK9181993.1"/>
    <property type="molecule type" value="Genomic_DNA"/>
</dbReference>
<gene>
    <name evidence="1" type="ORF">ILEXP_LOCUS52118</name>
</gene>
<dbReference type="Proteomes" id="UP001642360">
    <property type="component" value="Unassembled WGS sequence"/>
</dbReference>
<keyword evidence="2" id="KW-1185">Reference proteome</keyword>
<comment type="caution">
    <text evidence="1">The sequence shown here is derived from an EMBL/GenBank/DDBJ whole genome shotgun (WGS) entry which is preliminary data.</text>
</comment>
<name>A0ABC8ULS5_9AQUA</name>
<feature type="non-terminal residue" evidence="1">
    <location>
        <position position="1"/>
    </location>
</feature>
<reference evidence="1 2" key="1">
    <citation type="submission" date="2024-02" db="EMBL/GenBank/DDBJ databases">
        <authorList>
            <person name="Vignale AGUSTIN F."/>
            <person name="Sosa J E."/>
            <person name="Modenutti C."/>
        </authorList>
    </citation>
    <scope>NUCLEOTIDE SEQUENCE [LARGE SCALE GENOMIC DNA]</scope>
</reference>